<dbReference type="Proteomes" id="UP000198597">
    <property type="component" value="Unassembled WGS sequence"/>
</dbReference>
<dbReference type="SUPFAM" id="SSF53448">
    <property type="entry name" value="Nucleotide-diphospho-sugar transferases"/>
    <property type="match status" value="1"/>
</dbReference>
<feature type="domain" description="Glycosyltransferase subfamily 4-like N-terminal" evidence="3">
    <location>
        <begin position="255"/>
        <end position="401"/>
    </location>
</feature>
<evidence type="ECO:0000313" key="4">
    <source>
        <dbReference type="EMBL" id="SDP37303.1"/>
    </source>
</evidence>
<feature type="domain" description="Glycosyl transferase family 1" evidence="1">
    <location>
        <begin position="415"/>
        <end position="538"/>
    </location>
</feature>
<dbReference type="STRING" id="94869.SAMN04488529_104188"/>
<keyword evidence="4" id="KW-0808">Transferase</keyword>
<evidence type="ECO:0000313" key="5">
    <source>
        <dbReference type="Proteomes" id="UP000198597"/>
    </source>
</evidence>
<gene>
    <name evidence="4" type="ORF">SAMN04488529_104188</name>
</gene>
<dbReference type="Gene3D" id="3.90.550.10">
    <property type="entry name" value="Spore Coat Polysaccharide Biosynthesis Protein SpsA, Chain A"/>
    <property type="match status" value="1"/>
</dbReference>
<dbReference type="PANTHER" id="PTHR22916:SF3">
    <property type="entry name" value="UDP-GLCNAC:BETAGAL BETA-1,3-N-ACETYLGLUCOSAMINYLTRANSFERASE-LIKE PROTEIN 1"/>
    <property type="match status" value="1"/>
</dbReference>
<feature type="domain" description="Glycosyltransferase 2-like" evidence="2">
    <location>
        <begin position="11"/>
        <end position="157"/>
    </location>
</feature>
<dbReference type="CDD" id="cd00761">
    <property type="entry name" value="Glyco_tranf_GTA_type"/>
    <property type="match status" value="1"/>
</dbReference>
<dbReference type="RefSeq" id="WP_089968796.1">
    <property type="nucleotide sequence ID" value="NZ_CP071376.1"/>
</dbReference>
<accession>A0A1H0S6B1</accession>
<dbReference type="Pfam" id="PF13439">
    <property type="entry name" value="Glyco_transf_4"/>
    <property type="match status" value="1"/>
</dbReference>
<dbReference type="InterPro" id="IPR028098">
    <property type="entry name" value="Glyco_trans_4-like_N"/>
</dbReference>
<evidence type="ECO:0000259" key="1">
    <source>
        <dbReference type="Pfam" id="PF00534"/>
    </source>
</evidence>
<evidence type="ECO:0000259" key="2">
    <source>
        <dbReference type="Pfam" id="PF00535"/>
    </source>
</evidence>
<dbReference type="Pfam" id="PF00535">
    <property type="entry name" value="Glycos_transf_2"/>
    <property type="match status" value="1"/>
</dbReference>
<sequence length="612" mass="69707">MEKLREIELVSIVVSNYNNEKYIEECLDSLVNQTYKNIEIIIVDDASTDNSVDVINNWIKKVSVDLDKENRIVFLKLPRNVGFSGAVTAGLYLTTGEYIAMQDGDDCSNEMRIEKQIKYLKENKDIKVVGTNYATFTDKREKPKLLPNFVEYGVEKIREIYSKGGNAISYGTLLFEGNIFDAVGGLTKKIDGAEDYDYITKLLSYGADNINEGLYYYRIHTAQRSREFYGLASKKRYKIDRENLRVMLVLDRFNVGGTETHVLTLAKELLKQGIAVTILGADGPLGPEFKKLKCKIYNMEFPLIVARDKFTIDVFKEQIRRVIEAEDINIIHGHQSPSGSLALEAGREFNIPYIFTIHGKYYHDILNDKLPRCNSIISVSHPVYQWLLEAGIQSKVVPNGVIYNDFNEGSKDNYIREKYGIPKDAMVAMYCSRLAWGKVKTCENLIRVCRDLKRRENIEMHALIVGDGPGYEELNRVGNRANNLIGEDLIHFAGNQLNLVDFYATSDCVVGTGRVAIEGLAAKKIVIATGNDGYFGLINEDNFYDSWKLYFGDHGSNIVNNAMYLYNDLRKFYLEQKTLDLGIEKIYIKSKYIFDIPVIANEIIDIYLDSFN</sequence>
<keyword evidence="5" id="KW-1185">Reference proteome</keyword>
<dbReference type="PANTHER" id="PTHR22916">
    <property type="entry name" value="GLYCOSYLTRANSFERASE"/>
    <property type="match status" value="1"/>
</dbReference>
<protein>
    <submittedName>
        <fullName evidence="4">Glycosyl transferases group 1</fullName>
    </submittedName>
</protein>
<name>A0A1H0S6B1_9CLOT</name>
<dbReference type="GeneID" id="65308445"/>
<proteinExistence type="predicted"/>
<dbReference type="Pfam" id="PF00534">
    <property type="entry name" value="Glycos_transf_1"/>
    <property type="match status" value="1"/>
</dbReference>
<dbReference type="GO" id="GO:0016758">
    <property type="term" value="F:hexosyltransferase activity"/>
    <property type="evidence" value="ECO:0007669"/>
    <property type="project" value="UniProtKB-ARBA"/>
</dbReference>
<dbReference type="InterPro" id="IPR001296">
    <property type="entry name" value="Glyco_trans_1"/>
</dbReference>
<dbReference type="EMBL" id="FNJM01000004">
    <property type="protein sequence ID" value="SDP37303.1"/>
    <property type="molecule type" value="Genomic_DNA"/>
</dbReference>
<organism evidence="4 5">
    <name type="scientific">Clostridium gasigenes</name>
    <dbReference type="NCBI Taxonomy" id="94869"/>
    <lineage>
        <taxon>Bacteria</taxon>
        <taxon>Bacillati</taxon>
        <taxon>Bacillota</taxon>
        <taxon>Clostridia</taxon>
        <taxon>Eubacteriales</taxon>
        <taxon>Clostridiaceae</taxon>
        <taxon>Clostridium</taxon>
    </lineage>
</organism>
<dbReference type="AlphaFoldDB" id="A0A1H0S6B1"/>
<reference evidence="4 5" key="1">
    <citation type="submission" date="2016-10" db="EMBL/GenBank/DDBJ databases">
        <authorList>
            <person name="de Groot N.N."/>
        </authorList>
    </citation>
    <scope>NUCLEOTIDE SEQUENCE [LARGE SCALE GENOMIC DNA]</scope>
    <source>
        <strain evidence="4 5">DSM 12272</strain>
    </source>
</reference>
<dbReference type="OrthoDB" id="9766971at2"/>
<evidence type="ECO:0000259" key="3">
    <source>
        <dbReference type="Pfam" id="PF13439"/>
    </source>
</evidence>
<dbReference type="InterPro" id="IPR001173">
    <property type="entry name" value="Glyco_trans_2-like"/>
</dbReference>
<dbReference type="Gene3D" id="3.40.50.2000">
    <property type="entry name" value="Glycogen Phosphorylase B"/>
    <property type="match status" value="2"/>
</dbReference>
<dbReference type="InterPro" id="IPR029044">
    <property type="entry name" value="Nucleotide-diphossugar_trans"/>
</dbReference>
<dbReference type="SUPFAM" id="SSF53756">
    <property type="entry name" value="UDP-Glycosyltransferase/glycogen phosphorylase"/>
    <property type="match status" value="1"/>
</dbReference>